<keyword evidence="3" id="KW-0813">Transport</keyword>
<reference evidence="8" key="1">
    <citation type="submission" date="2020-10" db="EMBL/GenBank/DDBJ databases">
        <authorList>
            <person name="Kikuchi T."/>
        </authorList>
    </citation>
    <scope>NUCLEOTIDE SEQUENCE</scope>
    <source>
        <strain evidence="8">NKZ352</strain>
    </source>
</reference>
<protein>
    <recommendedName>
        <fullName evidence="10">Battenin</fullName>
    </recommendedName>
</protein>
<evidence type="ECO:0000313" key="8">
    <source>
        <dbReference type="EMBL" id="CAD6194802.1"/>
    </source>
</evidence>
<evidence type="ECO:0000256" key="3">
    <source>
        <dbReference type="ARBA" id="ARBA00022448"/>
    </source>
</evidence>
<evidence type="ECO:0000256" key="1">
    <source>
        <dbReference type="ARBA" id="ARBA00004127"/>
    </source>
</evidence>
<evidence type="ECO:0000256" key="7">
    <source>
        <dbReference type="SAM" id="Phobius"/>
    </source>
</evidence>
<dbReference type="InterPro" id="IPR036291">
    <property type="entry name" value="NAD(P)-bd_dom_sf"/>
</dbReference>
<feature type="transmembrane region" description="Helical" evidence="7">
    <location>
        <begin position="695"/>
        <end position="717"/>
    </location>
</feature>
<dbReference type="SUPFAM" id="SSF51735">
    <property type="entry name" value="NAD(P)-binding Rossmann-fold domains"/>
    <property type="match status" value="1"/>
</dbReference>
<comment type="caution">
    <text evidence="8">The sequence shown here is derived from an EMBL/GenBank/DDBJ whole genome shotgun (WGS) entry which is preliminary data.</text>
</comment>
<keyword evidence="6 7" id="KW-0472">Membrane</keyword>
<gene>
    <name evidence="8" type="ORF">CAUJ_LOCUS10721</name>
</gene>
<dbReference type="Pfam" id="PF00106">
    <property type="entry name" value="adh_short"/>
    <property type="match status" value="1"/>
</dbReference>
<feature type="transmembrane region" description="Helical" evidence="7">
    <location>
        <begin position="510"/>
        <end position="528"/>
    </location>
</feature>
<keyword evidence="5 7" id="KW-1133">Transmembrane helix</keyword>
<dbReference type="PANTHER" id="PTHR10981:SF0">
    <property type="entry name" value="BATTENIN"/>
    <property type="match status" value="1"/>
</dbReference>
<dbReference type="InterPro" id="IPR003492">
    <property type="entry name" value="Battenin_disease_Cln3"/>
</dbReference>
<evidence type="ECO:0000256" key="6">
    <source>
        <dbReference type="ARBA" id="ARBA00023136"/>
    </source>
</evidence>
<comment type="similarity">
    <text evidence="2">Belongs to the battenin family.</text>
</comment>
<evidence type="ECO:0000256" key="5">
    <source>
        <dbReference type="ARBA" id="ARBA00022989"/>
    </source>
</evidence>
<feature type="transmembrane region" description="Helical" evidence="7">
    <location>
        <begin position="456"/>
        <end position="478"/>
    </location>
</feature>
<feature type="transmembrane region" description="Helical" evidence="7">
    <location>
        <begin position="350"/>
        <end position="371"/>
    </location>
</feature>
<accession>A0A8S1HIK6</accession>
<comment type="subcellular location">
    <subcellularLocation>
        <location evidence="1">Endomembrane system</location>
        <topology evidence="1">Multi-pass membrane protein</topology>
    </subcellularLocation>
</comment>
<dbReference type="Gene3D" id="3.40.50.720">
    <property type="entry name" value="NAD(P)-binding Rossmann-like Domain"/>
    <property type="match status" value="1"/>
</dbReference>
<dbReference type="OrthoDB" id="5965864at2759"/>
<dbReference type="GO" id="GO:0012505">
    <property type="term" value="C:endomembrane system"/>
    <property type="evidence" value="ECO:0007669"/>
    <property type="project" value="UniProtKB-SubCell"/>
</dbReference>
<feature type="transmembrane region" description="Helical" evidence="7">
    <location>
        <begin position="722"/>
        <end position="741"/>
    </location>
</feature>
<evidence type="ECO:0000256" key="4">
    <source>
        <dbReference type="ARBA" id="ARBA00022692"/>
    </source>
</evidence>
<dbReference type="InterPro" id="IPR002347">
    <property type="entry name" value="SDR_fam"/>
</dbReference>
<dbReference type="GO" id="GO:0016020">
    <property type="term" value="C:membrane"/>
    <property type="evidence" value="ECO:0007669"/>
    <property type="project" value="InterPro"/>
</dbReference>
<keyword evidence="9" id="KW-1185">Reference proteome</keyword>
<dbReference type="InterPro" id="IPR036259">
    <property type="entry name" value="MFS_trans_sf"/>
</dbReference>
<dbReference type="GO" id="GO:0007040">
    <property type="term" value="P:lysosome organization"/>
    <property type="evidence" value="ECO:0007669"/>
    <property type="project" value="TreeGrafter"/>
</dbReference>
<dbReference type="GO" id="GO:0051453">
    <property type="term" value="P:regulation of intracellular pH"/>
    <property type="evidence" value="ECO:0007669"/>
    <property type="project" value="TreeGrafter"/>
</dbReference>
<evidence type="ECO:0008006" key="10">
    <source>
        <dbReference type="Google" id="ProtNLM"/>
    </source>
</evidence>
<evidence type="ECO:0000313" key="9">
    <source>
        <dbReference type="Proteomes" id="UP000835052"/>
    </source>
</evidence>
<feature type="transmembrane region" description="Helical" evidence="7">
    <location>
        <begin position="432"/>
        <end position="450"/>
    </location>
</feature>
<keyword evidence="4 7" id="KW-0812">Transmembrane</keyword>
<proteinExistence type="inferred from homology"/>
<evidence type="ECO:0000256" key="2">
    <source>
        <dbReference type="ARBA" id="ARBA00007467"/>
    </source>
</evidence>
<name>A0A8S1HIK6_9PELO</name>
<dbReference type="Pfam" id="PF02487">
    <property type="entry name" value="CLN3"/>
    <property type="match status" value="1"/>
</dbReference>
<feature type="transmembrane region" description="Helical" evidence="7">
    <location>
        <begin position="540"/>
        <end position="557"/>
    </location>
</feature>
<dbReference type="EMBL" id="CAJGYM010000047">
    <property type="protein sequence ID" value="CAD6194802.1"/>
    <property type="molecule type" value="Genomic_DNA"/>
</dbReference>
<sequence length="792" mass="88074">MEDMKGVTVLITGSTAGLGLHTAKSLYLRGATVIITCRDEVRGRRALEEIITLSASDRGDEIKDQYRVHLYSLDLTSYRSVINFTEEVSRDFSSIDVIINNAGVMGMAFELSSNGVEMHFATNVFGHYVMINRLLPLLAKSRWTGGARIVVVSSGLYRNTVATPSAKQLMGEKHWEYTSQQAYAFSKLANCLYTVALNSLIARKELKIGVYCMRPGFVRGTDLGRETHWILRALSYPAIWLFSKDLNAGIDTIVYLASTANEQLESGKMYNDRRVEEYASTVDENSARNLCATLFYIEEMIWKRDQSLTETEIEASKAAREYLISDMEDELSTLIPEAPSIRTSTSRRNFVGFWLLGLCNNFAYVIMLSAAKDILDSGEVPGNSTNVQCREHIVSRECQPISTGSVLLADIIPALVVKVSAPFFIHVFPFGVRHLIVVFLQSASFALVGLSSSTGVALLGVVLASAGSGLGEISYLALTSHFDGFSFPKTEKLCKFRLLRRFPVRSFPPGRLGTGGAGVFGALFYALLTDPLLLDVSPKNAMFVMLLLPALFSFTYWKVLTMPSTVHQVDFRDLRSFVVSRDLGRRGLTDETDTLLAGDEFDDELGPGEERVHELSYHQKTRLLLRLLKYMLPLTIVYFGEYFINQGLMELLEFDCSHGFGLGSNSQYRWFQVTYQLGVFVSRSSSQYFTIPSSVLPLLATLQLTNGAVFTSAALYFFLPHILVAFALIFYEGLLGGAAYVNTFRAVHSEIPMAQREFSMGFVSISDTIGIVFAGFLAIPAHNIICRQKLFI</sequence>
<feature type="transmembrane region" description="Helical" evidence="7">
    <location>
        <begin position="627"/>
        <end position="644"/>
    </location>
</feature>
<dbReference type="Proteomes" id="UP000835052">
    <property type="component" value="Unassembled WGS sequence"/>
</dbReference>
<dbReference type="PRINTS" id="PR01315">
    <property type="entry name" value="BATTENIN"/>
</dbReference>
<feature type="transmembrane region" description="Helical" evidence="7">
    <location>
        <begin position="406"/>
        <end position="425"/>
    </location>
</feature>
<organism evidence="8 9">
    <name type="scientific">Caenorhabditis auriculariae</name>
    <dbReference type="NCBI Taxonomy" id="2777116"/>
    <lineage>
        <taxon>Eukaryota</taxon>
        <taxon>Metazoa</taxon>
        <taxon>Ecdysozoa</taxon>
        <taxon>Nematoda</taxon>
        <taxon>Chromadorea</taxon>
        <taxon>Rhabditida</taxon>
        <taxon>Rhabditina</taxon>
        <taxon>Rhabditomorpha</taxon>
        <taxon>Rhabditoidea</taxon>
        <taxon>Rhabditidae</taxon>
        <taxon>Peloderinae</taxon>
        <taxon>Caenorhabditis</taxon>
    </lineage>
</organism>
<dbReference type="AlphaFoldDB" id="A0A8S1HIK6"/>
<feature type="transmembrane region" description="Helical" evidence="7">
    <location>
        <begin position="761"/>
        <end position="779"/>
    </location>
</feature>
<dbReference type="GO" id="GO:0005764">
    <property type="term" value="C:lysosome"/>
    <property type="evidence" value="ECO:0007669"/>
    <property type="project" value="TreeGrafter"/>
</dbReference>
<dbReference type="SUPFAM" id="SSF103473">
    <property type="entry name" value="MFS general substrate transporter"/>
    <property type="match status" value="1"/>
</dbReference>
<dbReference type="PANTHER" id="PTHR10981">
    <property type="entry name" value="BATTENIN"/>
    <property type="match status" value="1"/>
</dbReference>